<accession>A0ABM3AQS3</accession>
<dbReference type="Proteomes" id="UP000818029">
    <property type="component" value="Chromosome D09"/>
</dbReference>
<sequence>MLAVDSTGRFIATSAYEDRLAFFSLSMSGDDIIDKKIFYPPENEGSGSSTRNAQRISVRGTIWSMCFVSKDPIQTNKEHNPVLAIVLNRKGNTLNELVLLGWNLSEHAVFILSQYLEAGPLAHSIVEVPHSCGYALLFRVGDALLMDLRDARNPHCVYRTTLDFSVHTPEEHICVEELCTAHEFDDDGLFNVAACALLQLSDYDPMCIDGESGSGKTTCKHVCSFSWEPKSNRSPRIIFCLDTGEFYMIDVSFDSDGPKVNISDCLYRSQPCKSLLWVDGGFLVAIVEMGDGLVLKVENEKLIYKSPVQNIAPILDMSIVNYHGEKHDKMFACCGVAPEGSLRIIRSGISVEKLLRTAPIYQGISGTWTVQMKFTNSYHSFLVLSFVEETRVLSVGLSFTDVTDSVGFQPDVCTLACGLVADGQLIQIHQNAVRLCLPTKAAHSEGIIMSSPVCITWSPDNMSISLGAVGQSLIVVSTSNPYFLFILGVRSLSAYNYEIYELQHVGLQYELSCISIPQKHLEMRHLSSNVNLVDVGGAVPPVGVGMGITFVIGTHKPSVEILSFAPEGLRVLGAGTISLTTIMETAISGCIPQDVRLVLVDQFYVLAGLRNGMLLRFEWPSAFTPSSELCLRSSIPFPEKVENFLLNTKLNSFGSETCSVNMGEKDGLPVTLQLIATRRIGITPVFLVPLSDSLDADIIALSDRPWLLHTARHSLSYTSISFQPSTHATPVCSVECPKGILFVAENSLHLVEMVHSKRLNVQKFHLEGTPRKVLYHSESKLLIVMRTEPNSDTCSEICGVDPLSGSVMASFKLGPGETGKCMELVRAGNEQVLVVGTSLSSGPAIMPSGEAESTKGRLIVLCIEHVQHSDSGSMTFSSMAGSSSQRNSPFREIVGHATEQLSSSSICSSPDDTSCDGVKLEETEAWQFRPAYTTTWPGMVLAICPYLGRYFLASAGNAFYVCAFPNDNPQRVRRFAIARTRFMITSLTAYFTRIAVGDCRDGILFYSYNEDTKKLDQTYCDPSQRLVADCVLTDADTAIVSDRKGSIAVLSCSDRLEDNASAERNLTQICAYYMGEIAMSIKKGSFIYKLPADDMLNSCEALNASLDPSHSAIMASTLLGSIMIFIPISREEHELLEAVQARLILHPLTAPVLGNDHNEYRSRENPAGVPKVLDGDMLSQFLELTSMQQEAVLSFPIISPVAQKLSPKPPPSPIPVSKVVQLLERVHYALN</sequence>
<comment type="subcellular location">
    <subcellularLocation>
        <location evidence="1">Nucleus</location>
    </subcellularLocation>
</comment>
<evidence type="ECO:0000313" key="7">
    <source>
        <dbReference type="RefSeq" id="XP_040956671.1"/>
    </source>
</evidence>
<dbReference type="Pfam" id="PF10433">
    <property type="entry name" value="Beta-prop_RSE1_1st"/>
    <property type="match status" value="1"/>
</dbReference>
<dbReference type="PANTHER" id="PTHR10644">
    <property type="entry name" value="DNA REPAIR/RNA PROCESSING CPSF FAMILY"/>
    <property type="match status" value="1"/>
</dbReference>
<dbReference type="Gene3D" id="2.130.10.10">
    <property type="entry name" value="YVTN repeat-like/Quinoprotein amine dehydrogenase"/>
    <property type="match status" value="2"/>
</dbReference>
<dbReference type="InterPro" id="IPR004871">
    <property type="entry name" value="RSE1/DDB1/CPSF1_C"/>
</dbReference>
<feature type="domain" description="RSE1/DDB1/CPSF1 first beta-propeller" evidence="4">
    <location>
        <begin position="2"/>
        <end position="307"/>
    </location>
</feature>
<dbReference type="RefSeq" id="XP_040956671.1">
    <property type="nucleotide sequence ID" value="XM_041100737.1"/>
</dbReference>
<keyword evidence="2" id="KW-0539">Nucleus</keyword>
<reference evidence="6" key="1">
    <citation type="journal article" date="2020" name="Nat. Genet.">
        <title>Genomic diversifications of five Gossypium allopolyploid species and their impact on cotton improvement.</title>
        <authorList>
            <person name="Chen Z.J."/>
            <person name="Sreedasyam A."/>
            <person name="Ando A."/>
            <person name="Song Q."/>
            <person name="De Santiago L.M."/>
            <person name="Hulse-Kemp A.M."/>
            <person name="Ding M."/>
            <person name="Ye W."/>
            <person name="Kirkbride R.C."/>
            <person name="Jenkins J."/>
            <person name="Plott C."/>
            <person name="Lovell J."/>
            <person name="Lin Y.M."/>
            <person name="Vaughn R."/>
            <person name="Liu B."/>
            <person name="Simpson S."/>
            <person name="Scheffler B.E."/>
            <person name="Wen L."/>
            <person name="Saski C.A."/>
            <person name="Grover C.E."/>
            <person name="Hu G."/>
            <person name="Conover J.L."/>
            <person name="Carlson J.W."/>
            <person name="Shu S."/>
            <person name="Boston L.B."/>
            <person name="Williams M."/>
            <person name="Peterson D.G."/>
            <person name="McGee K."/>
            <person name="Jones D.C."/>
            <person name="Wendel J.F."/>
            <person name="Stelly D.M."/>
            <person name="Grimwood J."/>
            <person name="Schmutz J."/>
        </authorList>
    </citation>
    <scope>NUCLEOTIDE SEQUENCE [LARGE SCALE GENOMIC DNA]</scope>
    <source>
        <strain evidence="6">cv. TM-1</strain>
    </source>
</reference>
<proteinExistence type="predicted"/>
<evidence type="ECO:0000256" key="2">
    <source>
        <dbReference type="ARBA" id="ARBA00023242"/>
    </source>
</evidence>
<organism evidence="6 7">
    <name type="scientific">Gossypium hirsutum</name>
    <name type="common">Upland cotton</name>
    <name type="synonym">Gossypium mexicanum</name>
    <dbReference type="NCBI Taxonomy" id="3635"/>
    <lineage>
        <taxon>Eukaryota</taxon>
        <taxon>Viridiplantae</taxon>
        <taxon>Streptophyta</taxon>
        <taxon>Embryophyta</taxon>
        <taxon>Tracheophyta</taxon>
        <taxon>Spermatophyta</taxon>
        <taxon>Magnoliopsida</taxon>
        <taxon>eudicotyledons</taxon>
        <taxon>Gunneridae</taxon>
        <taxon>Pentapetalae</taxon>
        <taxon>rosids</taxon>
        <taxon>malvids</taxon>
        <taxon>Malvales</taxon>
        <taxon>Malvaceae</taxon>
        <taxon>Malvoideae</taxon>
        <taxon>Gossypium</taxon>
    </lineage>
</organism>
<protein>
    <submittedName>
        <fullName evidence="7">Splicing factor 3B subunit 3 isoform X2</fullName>
    </submittedName>
</protein>
<reference evidence="7" key="2">
    <citation type="submission" date="2025-08" db="UniProtKB">
        <authorList>
            <consortium name="RefSeq"/>
        </authorList>
    </citation>
    <scope>IDENTIFICATION</scope>
</reference>
<dbReference type="InterPro" id="IPR015943">
    <property type="entry name" value="WD40/YVTN_repeat-like_dom_sf"/>
</dbReference>
<evidence type="ECO:0000313" key="6">
    <source>
        <dbReference type="Proteomes" id="UP000818029"/>
    </source>
</evidence>
<feature type="domain" description="RSE1/DDB1/CPSF1 C-terminal" evidence="3">
    <location>
        <begin position="932"/>
        <end position="1182"/>
    </location>
</feature>
<name>A0ABM3AQS3_GOSHI</name>
<dbReference type="Pfam" id="PF03178">
    <property type="entry name" value="CPSF_A"/>
    <property type="match status" value="1"/>
</dbReference>
<gene>
    <name evidence="7" type="primary">LOC107891227</name>
</gene>
<evidence type="ECO:0000259" key="4">
    <source>
        <dbReference type="Pfam" id="PF10433"/>
    </source>
</evidence>
<dbReference type="InterPro" id="IPR058543">
    <property type="entry name" value="Beta-prop_RSE1/DDB1/CPSF1_2nd"/>
</dbReference>
<evidence type="ECO:0000256" key="1">
    <source>
        <dbReference type="ARBA" id="ARBA00004123"/>
    </source>
</evidence>
<keyword evidence="6" id="KW-1185">Reference proteome</keyword>
<dbReference type="Pfam" id="PF23726">
    <property type="entry name" value="Beta-prop_RSE1_2nd"/>
    <property type="match status" value="1"/>
</dbReference>
<feature type="domain" description="RSE1/DDB1/CPSF1 second beta-propeller" evidence="5">
    <location>
        <begin position="362"/>
        <end position="753"/>
    </location>
</feature>
<dbReference type="InterPro" id="IPR018846">
    <property type="entry name" value="Beta-prop_RSE1/DDB1/CPSF1_1st"/>
</dbReference>
<dbReference type="GeneID" id="107891227"/>
<evidence type="ECO:0000259" key="5">
    <source>
        <dbReference type="Pfam" id="PF23726"/>
    </source>
</evidence>
<evidence type="ECO:0000259" key="3">
    <source>
        <dbReference type="Pfam" id="PF03178"/>
    </source>
</evidence>
<dbReference type="InterPro" id="IPR050358">
    <property type="entry name" value="RSE1/DDB1/CFT1"/>
</dbReference>